<evidence type="ECO:0000256" key="7">
    <source>
        <dbReference type="ARBA" id="ARBA00022806"/>
    </source>
</evidence>
<feature type="region of interest" description="Disordered" evidence="11">
    <location>
        <begin position="1"/>
        <end position="20"/>
    </location>
</feature>
<evidence type="ECO:0000256" key="6">
    <source>
        <dbReference type="ARBA" id="ARBA00022801"/>
    </source>
</evidence>
<protein>
    <submittedName>
        <fullName evidence="14">DNA replication ATP-dependent helicase/nuclease JHS1</fullName>
    </submittedName>
</protein>
<feature type="compositionally biased region" description="Acidic residues" evidence="11">
    <location>
        <begin position="124"/>
        <end position="136"/>
    </location>
</feature>
<keyword evidence="8" id="KW-0067">ATP-binding</keyword>
<keyword evidence="7 14" id="KW-0347">Helicase</keyword>
<gene>
    <name evidence="14" type="primary">LOC108681760</name>
</gene>
<dbReference type="InterPro" id="IPR014808">
    <property type="entry name" value="DNA_replication_fac_Dna2_N"/>
</dbReference>
<dbReference type="GO" id="GO:0051536">
    <property type="term" value="F:iron-sulfur cluster binding"/>
    <property type="evidence" value="ECO:0007669"/>
    <property type="project" value="UniProtKB-KW"/>
</dbReference>
<feature type="compositionally biased region" description="Basic and acidic residues" evidence="11">
    <location>
        <begin position="206"/>
        <end position="218"/>
    </location>
</feature>
<evidence type="ECO:0000313" key="13">
    <source>
        <dbReference type="Proteomes" id="UP000694843"/>
    </source>
</evidence>
<dbReference type="InterPro" id="IPR051827">
    <property type="entry name" value="Cas4_exonuclease"/>
</dbReference>
<dbReference type="InterPro" id="IPR011604">
    <property type="entry name" value="PDDEXK-like_dom_sf"/>
</dbReference>
<evidence type="ECO:0000256" key="8">
    <source>
        <dbReference type="ARBA" id="ARBA00022840"/>
    </source>
</evidence>
<feature type="compositionally biased region" description="Polar residues" evidence="11">
    <location>
        <begin position="73"/>
        <end position="108"/>
    </location>
</feature>
<feature type="compositionally biased region" description="Polar residues" evidence="11">
    <location>
        <begin position="330"/>
        <end position="359"/>
    </location>
</feature>
<evidence type="ECO:0000256" key="4">
    <source>
        <dbReference type="ARBA" id="ARBA00022723"/>
    </source>
</evidence>
<evidence type="ECO:0000256" key="9">
    <source>
        <dbReference type="ARBA" id="ARBA00023004"/>
    </source>
</evidence>
<dbReference type="AlphaFoldDB" id="A0A8B7PLQ0"/>
<dbReference type="GO" id="GO:0046872">
    <property type="term" value="F:metal ion binding"/>
    <property type="evidence" value="ECO:0007669"/>
    <property type="project" value="UniProtKB-KW"/>
</dbReference>
<dbReference type="Pfam" id="PF08696">
    <property type="entry name" value="Dna2"/>
    <property type="match status" value="1"/>
</dbReference>
<keyword evidence="10" id="KW-0411">Iron-sulfur</keyword>
<evidence type="ECO:0000256" key="5">
    <source>
        <dbReference type="ARBA" id="ARBA00022741"/>
    </source>
</evidence>
<dbReference type="Gene3D" id="3.90.320.10">
    <property type="match status" value="1"/>
</dbReference>
<feature type="compositionally biased region" description="Polar residues" evidence="11">
    <location>
        <begin position="7"/>
        <end position="20"/>
    </location>
</feature>
<evidence type="ECO:0000256" key="2">
    <source>
        <dbReference type="ARBA" id="ARBA00007913"/>
    </source>
</evidence>
<dbReference type="GO" id="GO:0004518">
    <property type="term" value="F:nuclease activity"/>
    <property type="evidence" value="ECO:0007669"/>
    <property type="project" value="UniProtKB-KW"/>
</dbReference>
<keyword evidence="5" id="KW-0547">Nucleotide-binding</keyword>
<dbReference type="GO" id="GO:0016787">
    <property type="term" value="F:hydrolase activity"/>
    <property type="evidence" value="ECO:0007669"/>
    <property type="project" value="UniProtKB-KW"/>
</dbReference>
<feature type="compositionally biased region" description="Polar residues" evidence="11">
    <location>
        <begin position="312"/>
        <end position="321"/>
    </location>
</feature>
<feature type="region of interest" description="Disordered" evidence="11">
    <location>
        <begin position="57"/>
        <end position="139"/>
    </location>
</feature>
<feature type="domain" description="DNA replication factor Dna2 N-terminal" evidence="12">
    <location>
        <begin position="477"/>
        <end position="685"/>
    </location>
</feature>
<evidence type="ECO:0000256" key="1">
    <source>
        <dbReference type="ARBA" id="ARBA00001966"/>
    </source>
</evidence>
<evidence type="ECO:0000259" key="12">
    <source>
        <dbReference type="Pfam" id="PF08696"/>
    </source>
</evidence>
<evidence type="ECO:0000313" key="14">
    <source>
        <dbReference type="RefSeq" id="XP_018026321.1"/>
    </source>
</evidence>
<feature type="compositionally biased region" description="Low complexity" evidence="11">
    <location>
        <begin position="173"/>
        <end position="190"/>
    </location>
</feature>
<keyword evidence="13" id="KW-1185">Reference proteome</keyword>
<dbReference type="GO" id="GO:0005524">
    <property type="term" value="F:ATP binding"/>
    <property type="evidence" value="ECO:0007669"/>
    <property type="project" value="UniProtKB-KW"/>
</dbReference>
<dbReference type="KEGG" id="hazt:108681760"/>
<comment type="similarity">
    <text evidence="2">Belongs to the DNA2/NAM7 helicase family.</text>
</comment>
<keyword evidence="4" id="KW-0479">Metal-binding</keyword>
<proteinExistence type="inferred from homology"/>
<keyword evidence="9" id="KW-0408">Iron</keyword>
<dbReference type="PANTHER" id="PTHR36531:SF6">
    <property type="entry name" value="DNA REPLICATION ATP-DEPENDENT HELICASE_NUCLEASE DNA2"/>
    <property type="match status" value="1"/>
</dbReference>
<comment type="cofactor">
    <cofactor evidence="1">
        <name>[4Fe-4S] cluster</name>
        <dbReference type="ChEBI" id="CHEBI:49883"/>
    </cofactor>
</comment>
<accession>A0A8B7PLQ0</accession>
<feature type="region of interest" description="Disordered" evidence="11">
    <location>
        <begin position="163"/>
        <end position="229"/>
    </location>
</feature>
<evidence type="ECO:0000256" key="3">
    <source>
        <dbReference type="ARBA" id="ARBA00022722"/>
    </source>
</evidence>
<dbReference type="Proteomes" id="UP000694843">
    <property type="component" value="Unplaced"/>
</dbReference>
<keyword evidence="6" id="KW-0378">Hydrolase</keyword>
<organism evidence="13 14">
    <name type="scientific">Hyalella azteca</name>
    <name type="common">Amphipod</name>
    <dbReference type="NCBI Taxonomy" id="294128"/>
    <lineage>
        <taxon>Eukaryota</taxon>
        <taxon>Metazoa</taxon>
        <taxon>Ecdysozoa</taxon>
        <taxon>Arthropoda</taxon>
        <taxon>Crustacea</taxon>
        <taxon>Multicrustacea</taxon>
        <taxon>Malacostraca</taxon>
        <taxon>Eumalacostraca</taxon>
        <taxon>Peracarida</taxon>
        <taxon>Amphipoda</taxon>
        <taxon>Senticaudata</taxon>
        <taxon>Talitrida</taxon>
        <taxon>Talitroidea</taxon>
        <taxon>Hyalellidae</taxon>
        <taxon>Hyalella</taxon>
    </lineage>
</organism>
<keyword evidence="3" id="KW-0540">Nuclease</keyword>
<sequence length="835" mass="91768">MKKNCNKIASSAPQKSTLMAGQSKISSFFSSKRSQVIKTQDINSNGVKEFDIITIENSPQKQNFGKDHPDKSLSLNVSSRKNEPPASQSSSATISHADQSLKGSQRISPSLLRPCSSIPKPSEDCDWNSESSDEIIGETPEKASIFNKLKMKSKIVHAENVNQKCRRSNNGPSKLSASNKSKLKSAISAKQDSLMNADQSCIPPFDSREKTLPNKRLADQPTGLSPNSKKCDQILSREVNIKSCQSSLLSRLNDVSEMQKSVPPPQVSHKGQLSPYSINIAPAIKNKSSSILMDVDETLVDILNEYGYGSNKNLKATSQESPHSEDNSSSKKTLPKINQSRVSEINSHNKIPNNSSPAQATDDAGNDISEIPEENDDTVQEKSTNQDPIADFMDDSELEYEKLACEMEFMSPFKFSAKSCEEIPQSKFVGELLSEGIGADSYCSAGNFGRHVVTSVKRDLYEPILRLSLLQLSSNCPKTCSLHGSWSESVLQEDDIVHILFCSEVNGHYSVTDQEGIVIINPDVLLSGTSIVAGCFCRRKATLAETFKGIDGCNQVMLVGSLVHQLFQDVVEKKQAVSSSELQSLLQALLQQSWVVRDMYGLGLTPQILHAEMSKFLPHIEQFLRNYMPSAASLSLKNGCPAIKPRQSVGLTRGWSGTIKQVLDCEENFWSPRFGLKGKVDLTLAVQDHLGDRVLPLELKTGRATFSSEHRGQLMLYTLMMTDRRPLPSGSGLLLYLRSGDMEEVTTGHLEKRELLQLRNEMASYFARPPAVQKDGKLALPSLPSPIDRERACQGCPHLLVCTALNTAPPSPPHAMASLVPATLAHLQPQLDWII</sequence>
<dbReference type="RefSeq" id="XP_018026321.1">
    <property type="nucleotide sequence ID" value="XM_018170832.2"/>
</dbReference>
<dbReference type="GeneID" id="108681760"/>
<reference evidence="14" key="1">
    <citation type="submission" date="2025-08" db="UniProtKB">
        <authorList>
            <consortium name="RefSeq"/>
        </authorList>
    </citation>
    <scope>IDENTIFICATION</scope>
    <source>
        <tissue evidence="14">Whole organism</tissue>
    </source>
</reference>
<evidence type="ECO:0000256" key="11">
    <source>
        <dbReference type="SAM" id="MobiDB-lite"/>
    </source>
</evidence>
<dbReference type="GO" id="GO:0004386">
    <property type="term" value="F:helicase activity"/>
    <property type="evidence" value="ECO:0007669"/>
    <property type="project" value="UniProtKB-KW"/>
</dbReference>
<evidence type="ECO:0000256" key="10">
    <source>
        <dbReference type="ARBA" id="ARBA00023014"/>
    </source>
</evidence>
<dbReference type="OrthoDB" id="6382338at2759"/>
<feature type="region of interest" description="Disordered" evidence="11">
    <location>
        <begin position="312"/>
        <end position="392"/>
    </location>
</feature>
<feature type="compositionally biased region" description="Polar residues" evidence="11">
    <location>
        <begin position="163"/>
        <end position="172"/>
    </location>
</feature>
<dbReference type="PANTHER" id="PTHR36531">
    <property type="entry name" value="CRISPR-ASSOCIATED EXONUCLEASE CAS4"/>
    <property type="match status" value="1"/>
</dbReference>
<dbReference type="CDD" id="cd22318">
    <property type="entry name" value="DNA2_N-like"/>
    <property type="match status" value="1"/>
</dbReference>
<name>A0A8B7PLQ0_HYAAZ</name>